<dbReference type="AlphaFoldDB" id="A0A0F7UJ26"/>
<gene>
    <name evidence="2" type="ORF">BN1204_047670</name>
</gene>
<protein>
    <submittedName>
        <fullName evidence="2">Myosin heavy chain, putative</fullName>
    </submittedName>
</protein>
<feature type="coiled-coil region" evidence="1">
    <location>
        <begin position="214"/>
        <end position="269"/>
    </location>
</feature>
<dbReference type="SUPFAM" id="SSF57997">
    <property type="entry name" value="Tropomyosin"/>
    <property type="match status" value="1"/>
</dbReference>
<reference evidence="2" key="1">
    <citation type="journal article" date="2015" name="PLoS ONE">
        <title>Comprehensive Evaluation of Toxoplasma gondii VEG and Neospora caninum LIV Genomes with Tachyzoite Stage Transcriptome and Proteome Defines Novel Transcript Features.</title>
        <authorList>
            <person name="Ramaprasad A."/>
            <person name="Mourier T."/>
            <person name="Naeem R."/>
            <person name="Malas T.B."/>
            <person name="Moussa E."/>
            <person name="Panigrahi A."/>
            <person name="Vermont S.J."/>
            <person name="Otto T.D."/>
            <person name="Wastling J."/>
            <person name="Pain A."/>
        </authorList>
    </citation>
    <scope>NUCLEOTIDE SEQUENCE</scope>
    <source>
        <strain evidence="2">Liverpool</strain>
    </source>
</reference>
<feature type="coiled-coil region" evidence="1">
    <location>
        <begin position="150"/>
        <end position="177"/>
    </location>
</feature>
<feature type="coiled-coil region" evidence="1">
    <location>
        <begin position="320"/>
        <end position="717"/>
    </location>
</feature>
<keyword evidence="1" id="KW-0175">Coiled coil</keyword>
<feature type="coiled-coil region" evidence="1">
    <location>
        <begin position="756"/>
        <end position="797"/>
    </location>
</feature>
<organism evidence="2">
    <name type="scientific">Neospora caninum (strain Liverpool)</name>
    <dbReference type="NCBI Taxonomy" id="572307"/>
    <lineage>
        <taxon>Eukaryota</taxon>
        <taxon>Sar</taxon>
        <taxon>Alveolata</taxon>
        <taxon>Apicomplexa</taxon>
        <taxon>Conoidasida</taxon>
        <taxon>Coccidia</taxon>
        <taxon>Eucoccidiorida</taxon>
        <taxon>Eimeriorina</taxon>
        <taxon>Sarcocystidae</taxon>
        <taxon>Neospora</taxon>
    </lineage>
</organism>
<evidence type="ECO:0000313" key="2">
    <source>
        <dbReference type="EMBL" id="CEL69041.1"/>
    </source>
</evidence>
<evidence type="ECO:0000256" key="1">
    <source>
        <dbReference type="SAM" id="Coils"/>
    </source>
</evidence>
<accession>A0A0F7UJ26</accession>
<sequence>MLRNDSTQDLQSILATASVACENCSFASPLRVAGTLRPGGLEGIRRARKDAPARHWGTQLQRSPNCVRIRSAHLVETVCAICQDQLWRIQRLCDERLQGFADKIRSVCGDIVGDEALTALQAASGYGKLANQRLKDVIEETVVRYKEKEINSYIRRVAALEASEEHLRRELEEKDIQANKSIERIVGSNNVGLRTIMREVHELQATSAHQGAEIARLSKDCEHYKKRYEQAMEESSQFHEDLLKASAKEAALEEKSRGLESQVSQLKCDLADTKTCLEESEKRRTAIDLRSQQLETRLEDYMDREAKKHQEIVQMMDKKMSIATLRISQYRDQRQKLINELRRGKQRTEQLDKHLQEKTRTVEELKCQVDVKDCELQQLRSVAEHEKTHLDVHLQQLTQEARAARAECAVKETALDETRKELNAVKALNQQLNQELECLRTDHEVREGELLCMRKALDHQKTQVDALLQERAQAIETHRAALEIKDGEVQQLRKRLDHQKTETEQELLKHQQEVESLRHANDLKEKETGHLRKLLEQQKRDWETDMRQKDHDIEIKQQELQRARETAEKKQVQLDATVQESEQKESVIAELRASVSELKRRCEELVSSHRFEVERVNEDFHRELTAKLREKEEEKDFDLRRKLEDAREEIRKSESEATEMQRRKAAADLKRMQTMIVTLTNQNRGLVKQCKLLASKLEESTGNIEKLKDALQVEKCKLLESSEKARDAGLLRQRVAVLERSVSDNKQQTQNLVVERNSLKEDRDRLDSEAQSLKRRCSALLENCDTLESRVAGLESEVVTCTQQLRERGNDISLLQEEIRARAEEAMIYKDNLKVIWSSVVEHLPVRERDQEEICVSQRMSPSAVRMVHALLSDAVDEACARAVDKIASVKYNNRFLASAPHNMHFAIATPPALFNCSADEKVKTAQAEAAQMKQEKLAEQRMRTSFEERLRAKEKEGAKLDIALALANEKLLASEQELCMYTASKTQMQEKLRTLEQALDEALKEKTVLTKRTEGLEQELAAIADSKSEIHSRLGMRENELVNICKERMEIEERLKSYERELDSLKTENARLEAKATANQRALLTERQKNEDMQALALELERKCRNTKKECEVLLEANKTNSANLMKQSARKFQSEMQALQLRHREELETREVESRRLLNSRIEQLAAETARQQERLMAEAEATRRDQQTEIQLLRSKIARDQEKQTEGLDAMSQLNQELNISAGTCPWRTVAHDLDPTEAVRTVACRRQVSRKKLK</sequence>
<proteinExistence type="predicted"/>
<dbReference type="EMBL" id="LN714485">
    <property type="protein sequence ID" value="CEL69041.1"/>
    <property type="molecule type" value="Genomic_DNA"/>
</dbReference>
<dbReference type="PROSITE" id="PS51257">
    <property type="entry name" value="PROKAR_LIPOPROTEIN"/>
    <property type="match status" value="1"/>
</dbReference>
<name>A0A0F7UJ26_NEOCL</name>
<feature type="coiled-coil region" evidence="1">
    <location>
        <begin position="986"/>
        <end position="1118"/>
    </location>
</feature>
<feature type="coiled-coil region" evidence="1">
    <location>
        <begin position="1157"/>
        <end position="1206"/>
    </location>
</feature>